<evidence type="ECO:0000313" key="2">
    <source>
        <dbReference type="Proteomes" id="UP000308600"/>
    </source>
</evidence>
<dbReference type="Proteomes" id="UP000308600">
    <property type="component" value="Unassembled WGS sequence"/>
</dbReference>
<reference evidence="1 2" key="1">
    <citation type="journal article" date="2019" name="Nat. Ecol. Evol.">
        <title>Megaphylogeny resolves global patterns of mushroom evolution.</title>
        <authorList>
            <person name="Varga T."/>
            <person name="Krizsan K."/>
            <person name="Foldi C."/>
            <person name="Dima B."/>
            <person name="Sanchez-Garcia M."/>
            <person name="Sanchez-Ramirez S."/>
            <person name="Szollosi G.J."/>
            <person name="Szarkandi J.G."/>
            <person name="Papp V."/>
            <person name="Albert L."/>
            <person name="Andreopoulos W."/>
            <person name="Angelini C."/>
            <person name="Antonin V."/>
            <person name="Barry K.W."/>
            <person name="Bougher N.L."/>
            <person name="Buchanan P."/>
            <person name="Buyck B."/>
            <person name="Bense V."/>
            <person name="Catcheside P."/>
            <person name="Chovatia M."/>
            <person name="Cooper J."/>
            <person name="Damon W."/>
            <person name="Desjardin D."/>
            <person name="Finy P."/>
            <person name="Geml J."/>
            <person name="Haridas S."/>
            <person name="Hughes K."/>
            <person name="Justo A."/>
            <person name="Karasinski D."/>
            <person name="Kautmanova I."/>
            <person name="Kiss B."/>
            <person name="Kocsube S."/>
            <person name="Kotiranta H."/>
            <person name="LaButti K.M."/>
            <person name="Lechner B.E."/>
            <person name="Liimatainen K."/>
            <person name="Lipzen A."/>
            <person name="Lukacs Z."/>
            <person name="Mihaltcheva S."/>
            <person name="Morgado L.N."/>
            <person name="Niskanen T."/>
            <person name="Noordeloos M.E."/>
            <person name="Ohm R.A."/>
            <person name="Ortiz-Santana B."/>
            <person name="Ovrebo C."/>
            <person name="Racz N."/>
            <person name="Riley R."/>
            <person name="Savchenko A."/>
            <person name="Shiryaev A."/>
            <person name="Soop K."/>
            <person name="Spirin V."/>
            <person name="Szebenyi C."/>
            <person name="Tomsovsky M."/>
            <person name="Tulloss R.E."/>
            <person name="Uehling J."/>
            <person name="Grigoriev I.V."/>
            <person name="Vagvolgyi C."/>
            <person name="Papp T."/>
            <person name="Martin F.M."/>
            <person name="Miettinen O."/>
            <person name="Hibbett D.S."/>
            <person name="Nagy L.G."/>
        </authorList>
    </citation>
    <scope>NUCLEOTIDE SEQUENCE [LARGE SCALE GENOMIC DNA]</scope>
    <source>
        <strain evidence="1 2">NL-1719</strain>
    </source>
</reference>
<name>A0ACD3B827_9AGAR</name>
<gene>
    <name evidence="1" type="ORF">BDN72DRAFT_833579</name>
</gene>
<protein>
    <submittedName>
        <fullName evidence="1">Uncharacterized protein</fullName>
    </submittedName>
</protein>
<sequence>MLFTSKLTKSKAQRDTVMTQAEMHIGDDVIAPSPRLPPELEREIFELAARIDRAVCRSLLVVSKRVYLWIEPLLYETIIQDKRSGKEATFPLPEGKSRYVRNLLLGGTVDWSSTDEILRDCPNITNLAVWCRTTPDCLDIIKNLPLKRLSANFHALTPPPPPPLITHLIGPQVGLGLGFGFGGAPTFSVETYTTPYPFSHFQTLTHLELTNFCGEWELCSELSMVPGLTHLAFNYQVPLDVLNGALDECRVLEVLVSTTFHYTTANIRRGSVEDGGGDGGLKVEQGNGIVECKEMALFAGITDMRVVYLSQPAKEVLRDWEREVYGEMSFWRVAENIVARRKRKAGVR</sequence>
<proteinExistence type="predicted"/>
<keyword evidence="2" id="KW-1185">Reference proteome</keyword>
<evidence type="ECO:0000313" key="1">
    <source>
        <dbReference type="EMBL" id="TFK74248.1"/>
    </source>
</evidence>
<dbReference type="EMBL" id="ML208269">
    <property type="protein sequence ID" value="TFK74248.1"/>
    <property type="molecule type" value="Genomic_DNA"/>
</dbReference>
<organism evidence="1 2">
    <name type="scientific">Pluteus cervinus</name>
    <dbReference type="NCBI Taxonomy" id="181527"/>
    <lineage>
        <taxon>Eukaryota</taxon>
        <taxon>Fungi</taxon>
        <taxon>Dikarya</taxon>
        <taxon>Basidiomycota</taxon>
        <taxon>Agaricomycotina</taxon>
        <taxon>Agaricomycetes</taxon>
        <taxon>Agaricomycetidae</taxon>
        <taxon>Agaricales</taxon>
        <taxon>Pluteineae</taxon>
        <taxon>Pluteaceae</taxon>
        <taxon>Pluteus</taxon>
    </lineage>
</organism>
<accession>A0ACD3B827</accession>